<feature type="domain" description="Aminotransferase class V" evidence="9">
    <location>
        <begin position="23"/>
        <end position="394"/>
    </location>
</feature>
<evidence type="ECO:0000256" key="8">
    <source>
        <dbReference type="RuleBase" id="RU004506"/>
    </source>
</evidence>
<dbReference type="InterPro" id="IPR020578">
    <property type="entry name" value="Aminotrans_V_PyrdxlP_BS"/>
</dbReference>
<dbReference type="PANTHER" id="PTHR43586:SF8">
    <property type="entry name" value="CYSTEINE DESULFURASE 1, CHLOROPLASTIC"/>
    <property type="match status" value="1"/>
</dbReference>
<dbReference type="GO" id="GO:0006534">
    <property type="term" value="P:cysteine metabolic process"/>
    <property type="evidence" value="ECO:0007669"/>
    <property type="project" value="UniProtKB-UniRule"/>
</dbReference>
<evidence type="ECO:0000256" key="1">
    <source>
        <dbReference type="ARBA" id="ARBA00001933"/>
    </source>
</evidence>
<comment type="similarity">
    <text evidence="2 8">Belongs to the class-V pyridoxal-phosphate-dependent aminotransferase family. Csd subfamily.</text>
</comment>
<protein>
    <recommendedName>
        <fullName evidence="3 8">Cysteine desulfurase</fullName>
        <ecNumber evidence="3 8">2.8.1.7</ecNumber>
    </recommendedName>
</protein>
<sequence length="407" mass="44531">MTENTKTSDFPILACNINNHRLVYLDNAATTQKPKCVIDAVSNFYLKHNANVHRGIHTLSEEATEMLEETRRKVASFIDAVVPEEVIFTSGATDSLNIAARLVEPKVQKNSVIVTTELEHHSNFVPWQELAKKTGAVLKVIPVLSVGSFDYQKTKEILLQKVDIFAITHVSNVTGEVIDVKSLVKIAKAKNPDCLVIVDGAQAVGHMPVNVQSLDCDFYAFSAHKMLGPTGVGVLWIKRDLWDKFNPVKFGGGMISEVSLSKSTWDVAPYKFEAGTPNIAGIVGLGAAVGYLNSIGIEKIYGEIRELTEYALEKLGKLGIKILGAEDTKKRLGVVSFNVPSIHAHDLASVLDSLGIAIRSGHHCAMPLHTALKIPASARASFYLYNTKKDIDELVKGIIKAKEMFRV</sequence>
<evidence type="ECO:0000256" key="3">
    <source>
        <dbReference type="ARBA" id="ARBA00012239"/>
    </source>
</evidence>
<evidence type="ECO:0000313" key="11">
    <source>
        <dbReference type="Proteomes" id="UP000230340"/>
    </source>
</evidence>
<dbReference type="Pfam" id="PF00266">
    <property type="entry name" value="Aminotran_5"/>
    <property type="match status" value="1"/>
</dbReference>
<evidence type="ECO:0000256" key="2">
    <source>
        <dbReference type="ARBA" id="ARBA00010447"/>
    </source>
</evidence>
<keyword evidence="4 8" id="KW-0808">Transferase</keyword>
<dbReference type="Gene3D" id="3.90.1150.10">
    <property type="entry name" value="Aspartate Aminotransferase, domain 1"/>
    <property type="match status" value="1"/>
</dbReference>
<dbReference type="GO" id="GO:0031071">
    <property type="term" value="F:cysteine desulfurase activity"/>
    <property type="evidence" value="ECO:0007669"/>
    <property type="project" value="UniProtKB-UniRule"/>
</dbReference>
<accession>A0A2H0XDU6</accession>
<dbReference type="InterPro" id="IPR015421">
    <property type="entry name" value="PyrdxlP-dep_Trfase_major"/>
</dbReference>
<evidence type="ECO:0000256" key="4">
    <source>
        <dbReference type="ARBA" id="ARBA00022679"/>
    </source>
</evidence>
<dbReference type="CDD" id="cd06453">
    <property type="entry name" value="SufS_like"/>
    <property type="match status" value="1"/>
</dbReference>
<dbReference type="PANTHER" id="PTHR43586">
    <property type="entry name" value="CYSTEINE DESULFURASE"/>
    <property type="match status" value="1"/>
</dbReference>
<dbReference type="PIRSF" id="PIRSF005572">
    <property type="entry name" value="NifS"/>
    <property type="match status" value="1"/>
</dbReference>
<comment type="caution">
    <text evidence="10">The sequence shown here is derived from an EMBL/GenBank/DDBJ whole genome shotgun (WGS) entry which is preliminary data.</text>
</comment>
<dbReference type="AlphaFoldDB" id="A0A2H0XDU6"/>
<dbReference type="InterPro" id="IPR000192">
    <property type="entry name" value="Aminotrans_V_dom"/>
</dbReference>
<name>A0A2H0XDU6_UNCKA</name>
<dbReference type="EC" id="2.8.1.7" evidence="3 8"/>
<evidence type="ECO:0000259" key="9">
    <source>
        <dbReference type="Pfam" id="PF00266"/>
    </source>
</evidence>
<dbReference type="InterPro" id="IPR016454">
    <property type="entry name" value="Cysteine_dSase"/>
</dbReference>
<evidence type="ECO:0000256" key="5">
    <source>
        <dbReference type="ARBA" id="ARBA00022898"/>
    </source>
</evidence>
<comment type="catalytic activity">
    <reaction evidence="6 8">
        <text>(sulfur carrier)-H + L-cysteine = (sulfur carrier)-SH + L-alanine</text>
        <dbReference type="Rhea" id="RHEA:43892"/>
        <dbReference type="Rhea" id="RHEA-COMP:14737"/>
        <dbReference type="Rhea" id="RHEA-COMP:14739"/>
        <dbReference type="ChEBI" id="CHEBI:29917"/>
        <dbReference type="ChEBI" id="CHEBI:35235"/>
        <dbReference type="ChEBI" id="CHEBI:57972"/>
        <dbReference type="ChEBI" id="CHEBI:64428"/>
        <dbReference type="EC" id="2.8.1.7"/>
    </reaction>
</comment>
<dbReference type="PROSITE" id="PS00595">
    <property type="entry name" value="AA_TRANSFER_CLASS_5"/>
    <property type="match status" value="1"/>
</dbReference>
<reference evidence="11" key="1">
    <citation type="submission" date="2017-09" db="EMBL/GenBank/DDBJ databases">
        <title>Depth-based differentiation of microbial function through sediment-hosted aquifers and enrichment of novel symbionts in the deep terrestrial subsurface.</title>
        <authorList>
            <person name="Probst A.J."/>
            <person name="Ladd B."/>
            <person name="Jarett J.K."/>
            <person name="Geller-Mcgrath D.E."/>
            <person name="Sieber C.M.K."/>
            <person name="Emerson J.B."/>
            <person name="Anantharaman K."/>
            <person name="Thomas B.C."/>
            <person name="Malmstrom R."/>
            <person name="Stieglmeier M."/>
            <person name="Klingl A."/>
            <person name="Woyke T."/>
            <person name="Ryan C.M."/>
            <person name="Banfield J.F."/>
        </authorList>
    </citation>
    <scope>NUCLEOTIDE SEQUENCE [LARGE SCALE GENOMIC DNA]</scope>
</reference>
<dbReference type="InterPro" id="IPR015422">
    <property type="entry name" value="PyrdxlP-dep_Trfase_small"/>
</dbReference>
<dbReference type="SUPFAM" id="SSF53383">
    <property type="entry name" value="PLP-dependent transferases"/>
    <property type="match status" value="1"/>
</dbReference>
<dbReference type="EMBL" id="PEYT01000014">
    <property type="protein sequence ID" value="PIS23097.1"/>
    <property type="molecule type" value="Genomic_DNA"/>
</dbReference>
<dbReference type="NCBIfam" id="TIGR01979">
    <property type="entry name" value="sufS"/>
    <property type="match status" value="1"/>
</dbReference>
<proteinExistence type="inferred from homology"/>
<dbReference type="InterPro" id="IPR010970">
    <property type="entry name" value="Cys_dSase_SufS"/>
</dbReference>
<evidence type="ECO:0000256" key="6">
    <source>
        <dbReference type="ARBA" id="ARBA00050776"/>
    </source>
</evidence>
<dbReference type="GO" id="GO:0030170">
    <property type="term" value="F:pyridoxal phosphate binding"/>
    <property type="evidence" value="ECO:0007669"/>
    <property type="project" value="UniProtKB-UniRule"/>
</dbReference>
<keyword evidence="5 8" id="KW-0663">Pyridoxal phosphate</keyword>
<dbReference type="InterPro" id="IPR015424">
    <property type="entry name" value="PyrdxlP-dep_Trfase"/>
</dbReference>
<comment type="cofactor">
    <cofactor evidence="1 7">
        <name>pyridoxal 5'-phosphate</name>
        <dbReference type="ChEBI" id="CHEBI:597326"/>
    </cofactor>
</comment>
<gene>
    <name evidence="10" type="ORF">COT49_01860</name>
</gene>
<dbReference type="Gene3D" id="3.40.640.10">
    <property type="entry name" value="Type I PLP-dependent aspartate aminotransferase-like (Major domain)"/>
    <property type="match status" value="1"/>
</dbReference>
<evidence type="ECO:0000313" key="10">
    <source>
        <dbReference type="EMBL" id="PIS23097.1"/>
    </source>
</evidence>
<dbReference type="Proteomes" id="UP000230340">
    <property type="component" value="Unassembled WGS sequence"/>
</dbReference>
<evidence type="ECO:0000256" key="7">
    <source>
        <dbReference type="RuleBase" id="RU004504"/>
    </source>
</evidence>
<organism evidence="10 11">
    <name type="scientific">candidate division WWE3 bacterium CG08_land_8_20_14_0_20_40_13</name>
    <dbReference type="NCBI Taxonomy" id="1975084"/>
    <lineage>
        <taxon>Bacteria</taxon>
        <taxon>Katanobacteria</taxon>
    </lineage>
</organism>
<comment type="function">
    <text evidence="8">Catalyzes the removal of elemental sulfur and selenium atoms from L-cysteine, L-cystine, L-selenocysteine, and L-selenocystine to produce L-alanine.</text>
</comment>